<dbReference type="InterPro" id="IPR010827">
    <property type="entry name" value="BamA/TamA_POTRA"/>
</dbReference>
<feature type="domain" description="POTRA" evidence="3">
    <location>
        <begin position="185"/>
        <end position="253"/>
    </location>
</feature>
<dbReference type="RefSeq" id="WP_015423886.1">
    <property type="nucleotide sequence ID" value="NC_020449.1"/>
</dbReference>
<dbReference type="InterPro" id="IPR034746">
    <property type="entry name" value="POTRA"/>
</dbReference>
<dbReference type="KEGG" id="caci:CLOAM0114"/>
<dbReference type="STRING" id="459349.CLOAM0114"/>
<accession>B0VIW5</accession>
<dbReference type="EMBL" id="CU466930">
    <property type="protein sequence ID" value="CAO80025.1"/>
    <property type="molecule type" value="Genomic_DNA"/>
</dbReference>
<keyword evidence="2" id="KW-0472">Membrane</keyword>
<comment type="subcellular location">
    <subcellularLocation>
        <location evidence="1">Membrane</location>
    </subcellularLocation>
</comment>
<dbReference type="Gene3D" id="2.40.160.50">
    <property type="entry name" value="membrane protein fhac: a member of the omp85/tpsb transporter family"/>
    <property type="match status" value="1"/>
</dbReference>
<dbReference type="HOGENOM" id="CLU_488093_0_0_0"/>
<dbReference type="InterPro" id="IPR000184">
    <property type="entry name" value="Bac_surfAg_D15"/>
</dbReference>
<name>B0VIW5_CLOAI</name>
<dbReference type="AlphaFoldDB" id="B0VIW5"/>
<gene>
    <name evidence="4" type="ordered locus">CLOAM0114</name>
</gene>
<proteinExistence type="predicted"/>
<evidence type="ECO:0000259" key="3">
    <source>
        <dbReference type="PROSITE" id="PS51779"/>
    </source>
</evidence>
<dbReference type="Gene3D" id="3.10.20.310">
    <property type="entry name" value="membrane protein fhac"/>
    <property type="match status" value="3"/>
</dbReference>
<dbReference type="eggNOG" id="COG4775">
    <property type="taxonomic scope" value="Bacteria"/>
</dbReference>
<dbReference type="GO" id="GO:0019867">
    <property type="term" value="C:outer membrane"/>
    <property type="evidence" value="ECO:0007669"/>
    <property type="project" value="InterPro"/>
</dbReference>
<evidence type="ECO:0000256" key="2">
    <source>
        <dbReference type="ARBA" id="ARBA00023136"/>
    </source>
</evidence>
<dbReference type="Pfam" id="PF07244">
    <property type="entry name" value="POTRA"/>
    <property type="match status" value="3"/>
</dbReference>
<dbReference type="PROSITE" id="PS51779">
    <property type="entry name" value="POTRA"/>
    <property type="match status" value="1"/>
</dbReference>
<dbReference type="OrthoDB" id="9811416at2"/>
<reference evidence="4 5" key="1">
    <citation type="journal article" date="2008" name="J. Bacteriol.">
        <title>'Candidatus Cloacamonas acidaminovorans': genome sequence reconstruction provides a first glimpse of a new bacterial division.</title>
        <authorList>
            <person name="Pelletier E."/>
            <person name="Kreimeyer A."/>
            <person name="Bocs S."/>
            <person name="Rouy Z."/>
            <person name="Gyapay G."/>
            <person name="Chouari R."/>
            <person name="Riviere D."/>
            <person name="Ganesan A."/>
            <person name="Daegelen P."/>
            <person name="Sghir A."/>
            <person name="Cohen G.N."/>
            <person name="Medigue C."/>
            <person name="Weissenbach J."/>
            <person name="Le Paslier D."/>
        </authorList>
    </citation>
    <scope>NUCLEOTIDE SEQUENCE [LARGE SCALE GENOMIC DNA]</scope>
    <source>
        <strain evidence="5">Evry</strain>
    </source>
</reference>
<evidence type="ECO:0000256" key="1">
    <source>
        <dbReference type="ARBA" id="ARBA00004370"/>
    </source>
</evidence>
<protein>
    <recommendedName>
        <fullName evidence="3">POTRA domain-containing protein</fullName>
    </recommendedName>
</protein>
<evidence type="ECO:0000313" key="4">
    <source>
        <dbReference type="EMBL" id="CAO80025.1"/>
    </source>
</evidence>
<organism evidence="4 5">
    <name type="scientific">Cloacimonas acidaminovorans (strain Evry)</name>
    <dbReference type="NCBI Taxonomy" id="459349"/>
    <lineage>
        <taxon>Bacteria</taxon>
        <taxon>Pseudomonadati</taxon>
        <taxon>Candidatus Cloacimonadota</taxon>
        <taxon>Candidatus Cloacimonadia</taxon>
        <taxon>Candidatus Cloacimonadales</taxon>
        <taxon>Candidatus Cloacimonadaceae</taxon>
        <taxon>Candidatus Cloacimonas</taxon>
    </lineage>
</organism>
<dbReference type="Proteomes" id="UP000002019">
    <property type="component" value="Chromosome"/>
</dbReference>
<keyword evidence="5" id="KW-1185">Reference proteome</keyword>
<evidence type="ECO:0000313" key="5">
    <source>
        <dbReference type="Proteomes" id="UP000002019"/>
    </source>
</evidence>
<sequence length="558" mass="63852">MVFFQSRHFFLTLFFCLTFGLILAINIGNISFQGIAGIEETELFKASGLQKGQEYNPELISNATSNLYKYLQNKGRYFVWISSPELIPEDEGTVSLLFKMQEKAPSDEVKIRFQGMQYFSEAKLFQLLLLSPERNYRVDQLSRIMQQTLSLYQSRGYLFAKVELDSLVWEEALSAYIGIDEGKPLRVKNYIFKGNKVTKDKTLLHLSGLENIDLITPEVLTQAEENIQRKSYIRNCNVEPVNENTLLINIEEGKMTYLEGVLGMNRINEELKLSGQIRLQFLNLWGTDRAIKLFWKQIPTSNSELSLAYHESGIPGIPIAGDIELYRAQKDSTWIKTRGSLEIYYQMLKHSLGIELTTESLTPGARRPAIINKEKAQSIGAFWNYSNYAGGVNPYKGMEMKSLYRLTGSNLTKHLYGATEAGVKGYIPIKNRFVGFIGAEIRNLENKNAELWQQYKMGGYGTLRGYYEDEFSSFRLAWINYELRYRLNPDSRIYLLFDQGFLGKEKNKLKTDLFGLGFGMKINTRLGILGLEYALGYRDKHFANLGSGMIHLGLDVAF</sequence>
<dbReference type="Pfam" id="PF01103">
    <property type="entry name" value="Omp85"/>
    <property type="match status" value="1"/>
</dbReference>